<accession>A0A0F7ZUC2</accession>
<proteinExistence type="predicted"/>
<organism evidence="2 3">
    <name type="scientific">Hirsutella minnesotensis 3608</name>
    <dbReference type="NCBI Taxonomy" id="1043627"/>
    <lineage>
        <taxon>Eukaryota</taxon>
        <taxon>Fungi</taxon>
        <taxon>Dikarya</taxon>
        <taxon>Ascomycota</taxon>
        <taxon>Pezizomycotina</taxon>
        <taxon>Sordariomycetes</taxon>
        <taxon>Hypocreomycetidae</taxon>
        <taxon>Hypocreales</taxon>
        <taxon>Ophiocordycipitaceae</taxon>
        <taxon>Hirsutella</taxon>
    </lineage>
</organism>
<dbReference type="AlphaFoldDB" id="A0A0F7ZUC2"/>
<protein>
    <submittedName>
        <fullName evidence="2">Uncharacterized protein</fullName>
    </submittedName>
</protein>
<evidence type="ECO:0000313" key="2">
    <source>
        <dbReference type="EMBL" id="KJZ74608.1"/>
    </source>
</evidence>
<feature type="region of interest" description="Disordered" evidence="1">
    <location>
        <begin position="138"/>
        <end position="169"/>
    </location>
</feature>
<sequence>MPRLIDQFPEPAQPRRMKVVVASASRTGTLGLYHALKMLGYKPYHMIEALQNGSTHVNVFNEALRAEYNRFSGIKRYTKADFDKWFAGRQVHLHRARPGQVGGVRQQHGRHDRLGWPQLPHARAQILPLRSLFLPPPRRYRLRRHRRRNSPRGAGQPGSPPGGKLVLIR</sequence>
<dbReference type="EMBL" id="KQ030524">
    <property type="protein sequence ID" value="KJZ74608.1"/>
    <property type="molecule type" value="Genomic_DNA"/>
</dbReference>
<evidence type="ECO:0000256" key="1">
    <source>
        <dbReference type="SAM" id="MobiDB-lite"/>
    </source>
</evidence>
<gene>
    <name evidence="2" type="ORF">HIM_05958</name>
</gene>
<feature type="compositionally biased region" description="Basic residues" evidence="1">
    <location>
        <begin position="138"/>
        <end position="150"/>
    </location>
</feature>
<dbReference type="InterPro" id="IPR027417">
    <property type="entry name" value="P-loop_NTPase"/>
</dbReference>
<name>A0A0F7ZUC2_9HYPO</name>
<keyword evidence="3" id="KW-1185">Reference proteome</keyword>
<dbReference type="Gene3D" id="3.40.50.300">
    <property type="entry name" value="P-loop containing nucleotide triphosphate hydrolases"/>
    <property type="match status" value="1"/>
</dbReference>
<dbReference type="Pfam" id="PF17784">
    <property type="entry name" value="Sulfotransfer_4"/>
    <property type="match status" value="1"/>
</dbReference>
<dbReference type="OrthoDB" id="408152at2759"/>
<dbReference type="Proteomes" id="UP000054481">
    <property type="component" value="Unassembled WGS sequence"/>
</dbReference>
<reference evidence="2 3" key="1">
    <citation type="journal article" date="2014" name="Genome Biol. Evol.">
        <title>Comparative genomics and transcriptomics analyses reveal divergent lifestyle features of nematode endoparasitic fungus Hirsutella minnesotensis.</title>
        <authorList>
            <person name="Lai Y."/>
            <person name="Liu K."/>
            <person name="Zhang X."/>
            <person name="Zhang X."/>
            <person name="Li K."/>
            <person name="Wang N."/>
            <person name="Shu C."/>
            <person name="Wu Y."/>
            <person name="Wang C."/>
            <person name="Bushley K.E."/>
            <person name="Xiang M."/>
            <person name="Liu X."/>
        </authorList>
    </citation>
    <scope>NUCLEOTIDE SEQUENCE [LARGE SCALE GENOMIC DNA]</scope>
    <source>
        <strain evidence="2 3">3608</strain>
    </source>
</reference>
<evidence type="ECO:0000313" key="3">
    <source>
        <dbReference type="Proteomes" id="UP000054481"/>
    </source>
</evidence>
<dbReference type="InterPro" id="IPR040632">
    <property type="entry name" value="Sulfotransfer_4"/>
</dbReference>